<accession>A0A5B9DTK7</accession>
<sequence length="222" mass="25303">MSKGKIVSLAAYAERRRRRQNRLPPPPRHGLAGWTDVYRRLIEDSLDRLGAYLQHLKKERKMDDLSVATPADQPVIVMTRTFDAPRILVWKVMTEAEHVPHWWGWSKAVTTVEKLDLRPGGTWRFAQTMPDGNRLVFLGTYLEVVRPEKLVNTFGMEGLYEDKLIVEEHRFEESGGRTILTSTSRLDSIADRDAFVATGMEGGARESYSRIDAYLATLAVES</sequence>
<dbReference type="InterPro" id="IPR023393">
    <property type="entry name" value="START-like_dom_sf"/>
</dbReference>
<dbReference type="KEGG" id="yti:FNA67_20905"/>
<proteinExistence type="inferred from homology"/>
<organism evidence="3 4">
    <name type="scientific">Paradevosia tibetensis</name>
    <dbReference type="NCBI Taxonomy" id="1447062"/>
    <lineage>
        <taxon>Bacteria</taxon>
        <taxon>Pseudomonadati</taxon>
        <taxon>Pseudomonadota</taxon>
        <taxon>Alphaproteobacteria</taxon>
        <taxon>Hyphomicrobiales</taxon>
        <taxon>Devosiaceae</taxon>
        <taxon>Paradevosia</taxon>
    </lineage>
</organism>
<dbReference type="Gene3D" id="3.30.530.20">
    <property type="match status" value="1"/>
</dbReference>
<dbReference type="InterPro" id="IPR013538">
    <property type="entry name" value="ASHA1/2-like_C"/>
</dbReference>
<keyword evidence="4" id="KW-1185">Reference proteome</keyword>
<dbReference type="Proteomes" id="UP000321062">
    <property type="component" value="Chromosome"/>
</dbReference>
<reference evidence="3 4" key="1">
    <citation type="journal article" date="2015" name="Int. J. Syst. Evol. Microbiol.">
        <title>Youhaiella tibetensis gen. nov., sp. nov., isolated from subsurface sediment.</title>
        <authorList>
            <person name="Wang Y.X."/>
            <person name="Huang F.Q."/>
            <person name="Nogi Y."/>
            <person name="Pang S.J."/>
            <person name="Wang P.K."/>
            <person name="Lv J."/>
        </authorList>
    </citation>
    <scope>NUCLEOTIDE SEQUENCE [LARGE SCALE GENOMIC DNA]</scope>
    <source>
        <strain evidence="4">fig4</strain>
    </source>
</reference>
<protein>
    <submittedName>
        <fullName evidence="3">ATPase</fullName>
    </submittedName>
</protein>
<evidence type="ECO:0000256" key="1">
    <source>
        <dbReference type="ARBA" id="ARBA00006817"/>
    </source>
</evidence>
<dbReference type="Pfam" id="PF08327">
    <property type="entry name" value="AHSA1"/>
    <property type="match status" value="1"/>
</dbReference>
<comment type="similarity">
    <text evidence="1">Belongs to the AHA1 family.</text>
</comment>
<dbReference type="SUPFAM" id="SSF55961">
    <property type="entry name" value="Bet v1-like"/>
    <property type="match status" value="1"/>
</dbReference>
<evidence type="ECO:0000313" key="4">
    <source>
        <dbReference type="Proteomes" id="UP000321062"/>
    </source>
</evidence>
<evidence type="ECO:0000313" key="3">
    <source>
        <dbReference type="EMBL" id="QEE22473.1"/>
    </source>
</evidence>
<dbReference type="AlphaFoldDB" id="A0A5B9DTK7"/>
<dbReference type="EMBL" id="CP041690">
    <property type="protein sequence ID" value="QEE22473.1"/>
    <property type="molecule type" value="Genomic_DNA"/>
</dbReference>
<feature type="domain" description="Activator of Hsp90 ATPase homologue 1/2-like C-terminal" evidence="2">
    <location>
        <begin position="83"/>
        <end position="215"/>
    </location>
</feature>
<dbReference type="OrthoDB" id="9805228at2"/>
<dbReference type="CDD" id="cd07826">
    <property type="entry name" value="SRPBCC_CalC_Aha1-like_9"/>
    <property type="match status" value="1"/>
</dbReference>
<evidence type="ECO:0000259" key="2">
    <source>
        <dbReference type="Pfam" id="PF08327"/>
    </source>
</evidence>
<dbReference type="RefSeq" id="WP_147658014.1">
    <property type="nucleotide sequence ID" value="NZ_BMFM01000001.1"/>
</dbReference>
<name>A0A5B9DTK7_9HYPH</name>
<gene>
    <name evidence="3" type="ORF">FNA67_20905</name>
</gene>